<protein>
    <submittedName>
        <fullName evidence="1">Uncharacterized protein</fullName>
    </submittedName>
</protein>
<keyword evidence="2" id="KW-1185">Reference proteome</keyword>
<accession>A0ACC1TZA3</accession>
<gene>
    <name evidence="1" type="ORF">F5876DRAFT_77265</name>
</gene>
<dbReference type="EMBL" id="MU795128">
    <property type="protein sequence ID" value="KAJ3809932.1"/>
    <property type="molecule type" value="Genomic_DNA"/>
</dbReference>
<evidence type="ECO:0000313" key="2">
    <source>
        <dbReference type="Proteomes" id="UP001163835"/>
    </source>
</evidence>
<comment type="caution">
    <text evidence="1">The sequence shown here is derived from an EMBL/GenBank/DDBJ whole genome shotgun (WGS) entry which is preliminary data.</text>
</comment>
<proteinExistence type="predicted"/>
<organism evidence="1 2">
    <name type="scientific">Lentinula aff. lateritia</name>
    <dbReference type="NCBI Taxonomy" id="2804960"/>
    <lineage>
        <taxon>Eukaryota</taxon>
        <taxon>Fungi</taxon>
        <taxon>Dikarya</taxon>
        <taxon>Basidiomycota</taxon>
        <taxon>Agaricomycotina</taxon>
        <taxon>Agaricomycetes</taxon>
        <taxon>Agaricomycetidae</taxon>
        <taxon>Agaricales</taxon>
        <taxon>Marasmiineae</taxon>
        <taxon>Omphalotaceae</taxon>
        <taxon>Lentinula</taxon>
    </lineage>
</organism>
<dbReference type="Proteomes" id="UP001163835">
    <property type="component" value="Unassembled WGS sequence"/>
</dbReference>
<sequence length="397" mass="44523">MSSQQRFTTASSPEIRITTATHFHPAMSPASLKSEDLQESDVMICRAQRVPLQVAVGKLVSSSQTSHIPFLPPEQRSPLPLPRNLVHRFSMISPQTELSFPSTVYNMGQQDLIRTCNDNKGITSSKNPGLYLSVPENPMKYQVSVELGSPFTANKFLNFQSDSLFRGRIDIRTTFPLNFSSSPYDSPESHTDSQDEEEDITEDANEDTQCIYIPSTSPFYRPPRKACLFASSSSNISFSCAALPEDRSFQTQSATSFYESPPPASDEWKEAEHSKSTLCLHQKHDQDLSFSPVKIYEENRFSPTSQVAIYLKVLEMAASKPLPDVPRGIDFEYDYEEYDSESSCSSSDLEEERKEGRVCPIDAAPPLDLHLVAPFEHYGHRNLRASIVPKTSFCGLF</sequence>
<reference evidence="1" key="1">
    <citation type="submission" date="2022-09" db="EMBL/GenBank/DDBJ databases">
        <title>A Global Phylogenomic Analysis of the Shiitake Genus Lentinula.</title>
        <authorList>
            <consortium name="DOE Joint Genome Institute"/>
            <person name="Sierra-Patev S."/>
            <person name="Min B."/>
            <person name="Naranjo-Ortiz M."/>
            <person name="Looney B."/>
            <person name="Konkel Z."/>
            <person name="Slot J.C."/>
            <person name="Sakamoto Y."/>
            <person name="Steenwyk J.L."/>
            <person name="Rokas A."/>
            <person name="Carro J."/>
            <person name="Camarero S."/>
            <person name="Ferreira P."/>
            <person name="Molpeceres G."/>
            <person name="Ruiz-Duenas F.J."/>
            <person name="Serrano A."/>
            <person name="Henrissat B."/>
            <person name="Drula E."/>
            <person name="Hughes K.W."/>
            <person name="Mata J.L."/>
            <person name="Ishikawa N.K."/>
            <person name="Vargas-Isla R."/>
            <person name="Ushijima S."/>
            <person name="Smith C.A."/>
            <person name="Ahrendt S."/>
            <person name="Andreopoulos W."/>
            <person name="He G."/>
            <person name="Labutti K."/>
            <person name="Lipzen A."/>
            <person name="Ng V."/>
            <person name="Riley R."/>
            <person name="Sandor L."/>
            <person name="Barry K."/>
            <person name="Martinez A.T."/>
            <person name="Xiao Y."/>
            <person name="Gibbons J.G."/>
            <person name="Terashima K."/>
            <person name="Grigoriev I.V."/>
            <person name="Hibbett D.S."/>
        </authorList>
    </citation>
    <scope>NUCLEOTIDE SEQUENCE</scope>
    <source>
        <strain evidence="1">TMI1499</strain>
    </source>
</reference>
<evidence type="ECO:0000313" key="1">
    <source>
        <dbReference type="EMBL" id="KAJ3809932.1"/>
    </source>
</evidence>
<name>A0ACC1TZA3_9AGAR</name>